<evidence type="ECO:0000256" key="2">
    <source>
        <dbReference type="ARBA" id="ARBA00022723"/>
    </source>
</evidence>
<dbReference type="PROSITE" id="PS50089">
    <property type="entry name" value="ZF_RING_2"/>
    <property type="match status" value="1"/>
</dbReference>
<evidence type="ECO:0000256" key="5">
    <source>
        <dbReference type="ARBA" id="ARBA00022771"/>
    </source>
</evidence>
<dbReference type="InterPro" id="IPR017907">
    <property type="entry name" value="Znf_RING_CS"/>
</dbReference>
<reference evidence="11" key="1">
    <citation type="submission" date="2022-12" db="EMBL/GenBank/DDBJ databases">
        <authorList>
            <person name="Webb A."/>
        </authorList>
    </citation>
    <scope>NUCLEOTIDE SEQUENCE</scope>
    <source>
        <strain evidence="11">Pd1</strain>
    </source>
</reference>
<dbReference type="PANTHER" id="PTHR13763">
    <property type="entry name" value="BREAST CANCER TYPE 1 SUSCEPTIBILITY PROTEIN BRCA1"/>
    <property type="match status" value="1"/>
</dbReference>
<dbReference type="GO" id="GO:0005634">
    <property type="term" value="C:nucleus"/>
    <property type="evidence" value="ECO:0007669"/>
    <property type="project" value="UniProtKB-SubCell"/>
</dbReference>
<keyword evidence="3" id="KW-0677">Repeat</keyword>
<keyword evidence="4" id="KW-0227">DNA damage</keyword>
<keyword evidence="7" id="KW-0234">DNA repair</keyword>
<organism evidence="11 12">
    <name type="scientific">Peronospora destructor</name>
    <dbReference type="NCBI Taxonomy" id="86335"/>
    <lineage>
        <taxon>Eukaryota</taxon>
        <taxon>Sar</taxon>
        <taxon>Stramenopiles</taxon>
        <taxon>Oomycota</taxon>
        <taxon>Peronosporomycetes</taxon>
        <taxon>Peronosporales</taxon>
        <taxon>Peronosporaceae</taxon>
        <taxon>Peronospora</taxon>
    </lineage>
</organism>
<dbReference type="AlphaFoldDB" id="A0AAV0V9W7"/>
<keyword evidence="2" id="KW-0479">Metal-binding</keyword>
<feature type="domain" description="RING-type" evidence="10">
    <location>
        <begin position="24"/>
        <end position="62"/>
    </location>
</feature>
<evidence type="ECO:0000256" key="6">
    <source>
        <dbReference type="ARBA" id="ARBA00022833"/>
    </source>
</evidence>
<dbReference type="SUPFAM" id="SSF57850">
    <property type="entry name" value="RING/U-box"/>
    <property type="match status" value="1"/>
</dbReference>
<proteinExistence type="predicted"/>
<comment type="subcellular location">
    <subcellularLocation>
        <location evidence="1">Nucleus</location>
    </subcellularLocation>
</comment>
<dbReference type="PANTHER" id="PTHR13763:SF0">
    <property type="entry name" value="BREAST CANCER TYPE 1 SUSCEPTIBILITY PROTEIN"/>
    <property type="match status" value="1"/>
</dbReference>
<keyword evidence="12" id="KW-1185">Reference proteome</keyword>
<dbReference type="Proteomes" id="UP001162029">
    <property type="component" value="Unassembled WGS sequence"/>
</dbReference>
<dbReference type="Gene3D" id="3.30.40.10">
    <property type="entry name" value="Zinc/RING finger domain, C3HC4 (zinc finger)"/>
    <property type="match status" value="1"/>
</dbReference>
<comment type="caution">
    <text evidence="11">The sequence shown here is derived from an EMBL/GenBank/DDBJ whole genome shotgun (WGS) entry which is preliminary data.</text>
</comment>
<accession>A0AAV0V9W7</accession>
<dbReference type="PROSITE" id="PS00518">
    <property type="entry name" value="ZF_RING_1"/>
    <property type="match status" value="1"/>
</dbReference>
<dbReference type="SMART" id="SM00184">
    <property type="entry name" value="RING"/>
    <property type="match status" value="1"/>
</dbReference>
<dbReference type="GO" id="GO:0000724">
    <property type="term" value="P:double-strand break repair via homologous recombination"/>
    <property type="evidence" value="ECO:0007669"/>
    <property type="project" value="TreeGrafter"/>
</dbReference>
<keyword evidence="8" id="KW-0539">Nucleus</keyword>
<name>A0AAV0V9W7_9STRA</name>
<evidence type="ECO:0000256" key="4">
    <source>
        <dbReference type="ARBA" id="ARBA00022763"/>
    </source>
</evidence>
<evidence type="ECO:0000313" key="11">
    <source>
        <dbReference type="EMBL" id="CAI5745972.1"/>
    </source>
</evidence>
<evidence type="ECO:0000256" key="8">
    <source>
        <dbReference type="ARBA" id="ARBA00023242"/>
    </source>
</evidence>
<gene>
    <name evidence="11" type="ORF">PDE001_LOCUS10998</name>
</gene>
<evidence type="ECO:0000313" key="12">
    <source>
        <dbReference type="Proteomes" id="UP001162029"/>
    </source>
</evidence>
<protein>
    <recommendedName>
        <fullName evidence="10">RING-type domain-containing protein</fullName>
    </recommendedName>
</protein>
<dbReference type="InterPro" id="IPR031099">
    <property type="entry name" value="BRCA1-associated"/>
</dbReference>
<sequence>MDMTPWTLTRLERAVENFSAQLLCAICLCVYDSPVSLPCNHCFCEECIHRALELKALCPICKTPAKKRRLRYDTTVRELLRATEILCAAPANKTEDEMAVEDRKTSKVADTKVAVPLEQRTSLRRGKCNLQTKSMTLMDVWMSHGHSQVNDGVNIKQEKVPPRRRSMLMQRKPTY</sequence>
<dbReference type="Pfam" id="PF13923">
    <property type="entry name" value="zf-C3HC4_2"/>
    <property type="match status" value="1"/>
</dbReference>
<dbReference type="InterPro" id="IPR001841">
    <property type="entry name" value="Znf_RING"/>
</dbReference>
<dbReference type="GO" id="GO:0004842">
    <property type="term" value="F:ubiquitin-protein transferase activity"/>
    <property type="evidence" value="ECO:0007669"/>
    <property type="project" value="TreeGrafter"/>
</dbReference>
<dbReference type="GO" id="GO:0008270">
    <property type="term" value="F:zinc ion binding"/>
    <property type="evidence" value="ECO:0007669"/>
    <property type="project" value="UniProtKB-KW"/>
</dbReference>
<evidence type="ECO:0000256" key="7">
    <source>
        <dbReference type="ARBA" id="ARBA00023204"/>
    </source>
</evidence>
<dbReference type="GO" id="GO:0045944">
    <property type="term" value="P:positive regulation of transcription by RNA polymerase II"/>
    <property type="evidence" value="ECO:0007669"/>
    <property type="project" value="TreeGrafter"/>
</dbReference>
<evidence type="ECO:0000256" key="1">
    <source>
        <dbReference type="ARBA" id="ARBA00004123"/>
    </source>
</evidence>
<evidence type="ECO:0000259" key="10">
    <source>
        <dbReference type="PROSITE" id="PS50089"/>
    </source>
</evidence>
<evidence type="ECO:0000256" key="3">
    <source>
        <dbReference type="ARBA" id="ARBA00022737"/>
    </source>
</evidence>
<keyword evidence="6" id="KW-0862">Zinc</keyword>
<keyword evidence="5 9" id="KW-0863">Zinc-finger</keyword>
<dbReference type="InterPro" id="IPR013083">
    <property type="entry name" value="Znf_RING/FYVE/PHD"/>
</dbReference>
<dbReference type="EMBL" id="CANTFM010002338">
    <property type="protein sequence ID" value="CAI5745972.1"/>
    <property type="molecule type" value="Genomic_DNA"/>
</dbReference>
<evidence type="ECO:0000256" key="9">
    <source>
        <dbReference type="PROSITE-ProRule" id="PRU00175"/>
    </source>
</evidence>